<dbReference type="AlphaFoldDB" id="A0AAD7B6I5"/>
<evidence type="ECO:0000256" key="4">
    <source>
        <dbReference type="ARBA" id="ARBA00023128"/>
    </source>
</evidence>
<dbReference type="GO" id="GO:0097510">
    <property type="term" value="P:base-excision repair, AP site formation via deaminated base removal"/>
    <property type="evidence" value="ECO:0007669"/>
    <property type="project" value="TreeGrafter"/>
</dbReference>
<comment type="catalytic activity">
    <reaction evidence="7 9">
        <text>Hydrolyzes single-stranded DNA or mismatched double-stranded DNA and polynucleotides, releasing free uracil.</text>
        <dbReference type="EC" id="3.2.2.27"/>
    </reaction>
</comment>
<dbReference type="GO" id="GO:0005634">
    <property type="term" value="C:nucleus"/>
    <property type="evidence" value="ECO:0007669"/>
    <property type="project" value="UniProtKB-SubCell"/>
</dbReference>
<name>A0AAD7B6I5_9AGAR</name>
<dbReference type="InterPro" id="IPR036895">
    <property type="entry name" value="Uracil-DNA_glycosylase-like_sf"/>
</dbReference>
<feature type="domain" description="Uracil-DNA glycosylase-like" evidence="10">
    <location>
        <begin position="48"/>
        <end position="211"/>
    </location>
</feature>
<comment type="similarity">
    <text evidence="1 7 9">Belongs to the uracil-DNA glycosylase (UDG) superfamily. UNG family.</text>
</comment>
<keyword evidence="3 7" id="KW-0378">Hydrolase</keyword>
<dbReference type="PANTHER" id="PTHR11264:SF0">
    <property type="entry name" value="URACIL-DNA GLYCOSYLASE"/>
    <property type="match status" value="1"/>
</dbReference>
<dbReference type="EMBL" id="JARKIF010000032">
    <property type="protein sequence ID" value="KAJ7611586.1"/>
    <property type="molecule type" value="Genomic_DNA"/>
</dbReference>
<dbReference type="InterPro" id="IPR002043">
    <property type="entry name" value="UDG_fam1"/>
</dbReference>
<dbReference type="GO" id="GO:0005739">
    <property type="term" value="C:mitochondrion"/>
    <property type="evidence" value="ECO:0007669"/>
    <property type="project" value="UniProtKB-SubCell"/>
</dbReference>
<evidence type="ECO:0000256" key="9">
    <source>
        <dbReference type="RuleBase" id="RU003780"/>
    </source>
</evidence>
<dbReference type="Pfam" id="PF03167">
    <property type="entry name" value="UDG"/>
    <property type="match status" value="1"/>
</dbReference>
<evidence type="ECO:0000256" key="6">
    <source>
        <dbReference type="ARBA" id="ARBA00023242"/>
    </source>
</evidence>
<dbReference type="PROSITE" id="PS00130">
    <property type="entry name" value="U_DNA_GLYCOSYLASE"/>
    <property type="match status" value="1"/>
</dbReference>
<evidence type="ECO:0000256" key="5">
    <source>
        <dbReference type="ARBA" id="ARBA00023204"/>
    </source>
</evidence>
<keyword evidence="12" id="KW-1185">Reference proteome</keyword>
<evidence type="ECO:0000256" key="2">
    <source>
        <dbReference type="ARBA" id="ARBA00022763"/>
    </source>
</evidence>
<dbReference type="PANTHER" id="PTHR11264">
    <property type="entry name" value="URACIL-DNA GLYCOSYLASE"/>
    <property type="match status" value="1"/>
</dbReference>
<dbReference type="InterPro" id="IPR018085">
    <property type="entry name" value="Ura-DNA_Glyclase_AS"/>
</dbReference>
<dbReference type="GO" id="GO:0004844">
    <property type="term" value="F:uracil DNA N-glycosylase activity"/>
    <property type="evidence" value="ECO:0007669"/>
    <property type="project" value="UniProtKB-UniRule"/>
</dbReference>
<sequence length="231" mass="25760">MGPTWYNALSSEFEKPYFVRLKKFISTEQKSQTIYPPNTVGDIYSWSRLTPLDSVKVVILGQDPYHDVGQAHGLSFSVLPPTKVPGSLRNIHKQIKADYPSFVPPSTGDLTPLAEAGVLWLNASLTVRAHSAASHSKKGWEDFTKQALKCVARGERGVVFMAWGLPAQKTIDSIGVDKTRHLVLRSAHPSPLSAHRGFLGNNHFRLANEWLREKHGEDGVIDWEILSDDHK</sequence>
<comment type="caution">
    <text evidence="11">The sequence shown here is derived from an EMBL/GenBank/DDBJ whole genome shotgun (WGS) entry which is preliminary data.</text>
</comment>
<proteinExistence type="inferred from homology"/>
<dbReference type="CDD" id="cd10027">
    <property type="entry name" value="UDG-F1-like"/>
    <property type="match status" value="1"/>
</dbReference>
<keyword evidence="5 7" id="KW-0234">DNA repair</keyword>
<dbReference type="Gene3D" id="3.40.470.10">
    <property type="entry name" value="Uracil-DNA glycosylase-like domain"/>
    <property type="match status" value="1"/>
</dbReference>
<accession>A0AAD7B6I5</accession>
<evidence type="ECO:0000256" key="1">
    <source>
        <dbReference type="ARBA" id="ARBA00008184"/>
    </source>
</evidence>
<evidence type="ECO:0000313" key="11">
    <source>
        <dbReference type="EMBL" id="KAJ7611586.1"/>
    </source>
</evidence>
<keyword evidence="2 7" id="KW-0227">DNA damage</keyword>
<dbReference type="Proteomes" id="UP001221142">
    <property type="component" value="Unassembled WGS sequence"/>
</dbReference>
<dbReference type="SUPFAM" id="SSF52141">
    <property type="entry name" value="Uracil-DNA glycosylase-like"/>
    <property type="match status" value="1"/>
</dbReference>
<dbReference type="SMART" id="SM00987">
    <property type="entry name" value="UreE_C"/>
    <property type="match status" value="1"/>
</dbReference>
<dbReference type="NCBIfam" id="NF003589">
    <property type="entry name" value="PRK05254.1-2"/>
    <property type="match status" value="1"/>
</dbReference>
<dbReference type="InterPro" id="IPR005122">
    <property type="entry name" value="Uracil-DNA_glycosylase-like"/>
</dbReference>
<evidence type="ECO:0000256" key="8">
    <source>
        <dbReference type="PROSITE-ProRule" id="PRU10072"/>
    </source>
</evidence>
<gene>
    <name evidence="7" type="primary">UNG1</name>
    <name evidence="11" type="ORF">FB45DRAFT_981939</name>
</gene>
<protein>
    <recommendedName>
        <fullName evidence="7 9">Uracil-DNA glycosylase</fullName>
        <shortName evidence="7">UDG</shortName>
        <ecNumber evidence="7 9">3.2.2.27</ecNumber>
    </recommendedName>
</protein>
<evidence type="ECO:0000259" key="10">
    <source>
        <dbReference type="SMART" id="SM00986"/>
    </source>
</evidence>
<dbReference type="EC" id="3.2.2.27" evidence="7 9"/>
<dbReference type="FunFam" id="3.40.470.10:FF:000007">
    <property type="entry name" value="Uracil-DNA glycosylase"/>
    <property type="match status" value="1"/>
</dbReference>
<dbReference type="NCBIfam" id="NF003592">
    <property type="entry name" value="PRK05254.1-5"/>
    <property type="match status" value="1"/>
</dbReference>
<dbReference type="HAMAP" id="MF_00148">
    <property type="entry name" value="UDG"/>
    <property type="match status" value="1"/>
</dbReference>
<evidence type="ECO:0000256" key="3">
    <source>
        <dbReference type="ARBA" id="ARBA00022801"/>
    </source>
</evidence>
<keyword evidence="4 7" id="KW-0496">Mitochondrion</keyword>
<comment type="function">
    <text evidence="7 9">Excises uracil residues from the DNA which can arise as a result of misincorporation of dUMP residues by DNA polymerase or due to deamination of cytosine.</text>
</comment>
<dbReference type="SMART" id="SM00986">
    <property type="entry name" value="UDG"/>
    <property type="match status" value="1"/>
</dbReference>
<keyword evidence="6 7" id="KW-0539">Nucleus</keyword>
<reference evidence="11" key="1">
    <citation type="submission" date="2023-03" db="EMBL/GenBank/DDBJ databases">
        <title>Massive genome expansion in bonnet fungi (Mycena s.s.) driven by repeated elements and novel gene families across ecological guilds.</title>
        <authorList>
            <consortium name="Lawrence Berkeley National Laboratory"/>
            <person name="Harder C.B."/>
            <person name="Miyauchi S."/>
            <person name="Viragh M."/>
            <person name="Kuo A."/>
            <person name="Thoen E."/>
            <person name="Andreopoulos B."/>
            <person name="Lu D."/>
            <person name="Skrede I."/>
            <person name="Drula E."/>
            <person name="Henrissat B."/>
            <person name="Morin E."/>
            <person name="Kohler A."/>
            <person name="Barry K."/>
            <person name="LaButti K."/>
            <person name="Morin E."/>
            <person name="Salamov A."/>
            <person name="Lipzen A."/>
            <person name="Mereny Z."/>
            <person name="Hegedus B."/>
            <person name="Baldrian P."/>
            <person name="Stursova M."/>
            <person name="Weitz H."/>
            <person name="Taylor A."/>
            <person name="Grigoriev I.V."/>
            <person name="Nagy L.G."/>
            <person name="Martin F."/>
            <person name="Kauserud H."/>
        </authorList>
    </citation>
    <scope>NUCLEOTIDE SEQUENCE</scope>
    <source>
        <strain evidence="11">9284</strain>
    </source>
</reference>
<dbReference type="NCBIfam" id="TIGR00628">
    <property type="entry name" value="ung"/>
    <property type="match status" value="1"/>
</dbReference>
<evidence type="ECO:0000256" key="7">
    <source>
        <dbReference type="HAMAP-Rule" id="MF_03166"/>
    </source>
</evidence>
<feature type="active site" description="Proton acceptor" evidence="7 8">
    <location>
        <position position="63"/>
    </location>
</feature>
<comment type="subcellular location">
    <subcellularLocation>
        <location evidence="7">Mitochondrion</location>
    </subcellularLocation>
    <subcellularLocation>
        <location evidence="7">Nucleus</location>
    </subcellularLocation>
</comment>
<evidence type="ECO:0000313" key="12">
    <source>
        <dbReference type="Proteomes" id="UP001221142"/>
    </source>
</evidence>
<organism evidence="11 12">
    <name type="scientific">Roridomyces roridus</name>
    <dbReference type="NCBI Taxonomy" id="1738132"/>
    <lineage>
        <taxon>Eukaryota</taxon>
        <taxon>Fungi</taxon>
        <taxon>Dikarya</taxon>
        <taxon>Basidiomycota</taxon>
        <taxon>Agaricomycotina</taxon>
        <taxon>Agaricomycetes</taxon>
        <taxon>Agaricomycetidae</taxon>
        <taxon>Agaricales</taxon>
        <taxon>Marasmiineae</taxon>
        <taxon>Mycenaceae</taxon>
        <taxon>Roridomyces</taxon>
    </lineage>
</organism>
<dbReference type="NCBIfam" id="NF003588">
    <property type="entry name" value="PRK05254.1-1"/>
    <property type="match status" value="1"/>
</dbReference>